<dbReference type="EMBL" id="JAFCLK010000023">
    <property type="protein sequence ID" value="MBR1138661.1"/>
    <property type="molecule type" value="Genomic_DNA"/>
</dbReference>
<dbReference type="InterPro" id="IPR010354">
    <property type="entry name" value="Oleate_hydratase"/>
</dbReference>
<proteinExistence type="predicted"/>
<dbReference type="GO" id="GO:0050151">
    <property type="term" value="F:oleate hydratase activity"/>
    <property type="evidence" value="ECO:0007669"/>
    <property type="project" value="UniProtKB-EC"/>
</dbReference>
<dbReference type="InterPro" id="IPR036188">
    <property type="entry name" value="FAD/NAD-bd_sf"/>
</dbReference>
<dbReference type="SUPFAM" id="SSF51905">
    <property type="entry name" value="FAD/NAD(P)-binding domain"/>
    <property type="match status" value="1"/>
</dbReference>
<reference evidence="2" key="1">
    <citation type="journal article" date="2021" name="ISME J.">
        <title>Evolutionary origin and ecological implication of a unique nif island in free-living Bradyrhizobium lineages.</title>
        <authorList>
            <person name="Tao J."/>
        </authorList>
    </citation>
    <scope>NUCLEOTIDE SEQUENCE [LARGE SCALE GENOMIC DNA]</scope>
    <source>
        <strain evidence="2">SZCCT0094</strain>
    </source>
</reference>
<organism evidence="1 2">
    <name type="scientific">Bradyrhizobium denitrificans</name>
    <dbReference type="NCBI Taxonomy" id="2734912"/>
    <lineage>
        <taxon>Bacteria</taxon>
        <taxon>Pseudomonadati</taxon>
        <taxon>Pseudomonadota</taxon>
        <taxon>Alphaproteobacteria</taxon>
        <taxon>Hyphomicrobiales</taxon>
        <taxon>Nitrobacteraceae</taxon>
        <taxon>Bradyrhizobium</taxon>
    </lineage>
</organism>
<dbReference type="Proteomes" id="UP001314635">
    <property type="component" value="Unassembled WGS sequence"/>
</dbReference>
<dbReference type="EC" id="4.2.1.53" evidence="1"/>
<dbReference type="RefSeq" id="WP_012044643.1">
    <property type="nucleotide sequence ID" value="NZ_JABFDP010000035.1"/>
</dbReference>
<sequence length="519" mass="58174">MKAYFIGGGIGSLSGAAFMVRDGGIPGQDITIFEKRLPYGGSLDATRLPDGSYSMRGGRMLTTEQYECTWDLLSTIPSDTDPKENILQETIAFNKLHVTHAQARLVDGNRHKVDVSTMGFSMQDRIELTRLTETSEEKLGNSLISDWLSPPFFTTNFWYMWQTTFAFQTWHSAVEFRRYLRRFMNEFPMMNTLGGVKRSVYNQYDSIVLPLVRWLEGHGVNFVGGADVEDIEIATTEGMHRATRLVLTQAGARRSIDLAVGDLVFYTAGSMTDATSLGSHDSPPKQLTKADSHGWTLWEKLAAGRPEFGRPAVFNTCIPESSFESFTVTCRNPRFFEAMQNFSGNVAGTGGLVTFTDSYWRMSIVLYTQPYFPDQPADIQIFWGYGLFPDRVGNFVPKPMSECSGAEILKELCGHLRLPLSVFENASCVPCWMPYIMSMFMPRSDGDRPLPVPLTSKNLAFIGQYVELPEDAVFTIEYSVRAAMHAVYQLLNIDRAIPPVTPYDKSLKVLLQSVAKSFA</sequence>
<protein>
    <submittedName>
        <fullName evidence="1">Oleate hydratase</fullName>
        <ecNumber evidence="1">4.2.1.53</ecNumber>
    </submittedName>
</protein>
<dbReference type="Gene3D" id="3.50.50.60">
    <property type="entry name" value="FAD/NAD(P)-binding domain"/>
    <property type="match status" value="3"/>
</dbReference>
<keyword evidence="1" id="KW-0456">Lyase</keyword>
<dbReference type="Pfam" id="PF06100">
    <property type="entry name" value="MCRA"/>
    <property type="match status" value="1"/>
</dbReference>
<gene>
    <name evidence="1" type="ORF">JQ619_23120</name>
</gene>
<evidence type="ECO:0000313" key="1">
    <source>
        <dbReference type="EMBL" id="MBR1138661.1"/>
    </source>
</evidence>
<dbReference type="PANTHER" id="PTHR37417:SF2">
    <property type="entry name" value="67 KDA MYOSIN-CROSS-REACTIVE ANTIGEN FAMILY PROTEIN (AFU_ORTHOLOGUE AFUA_5G09970)"/>
    <property type="match status" value="1"/>
</dbReference>
<evidence type="ECO:0000313" key="2">
    <source>
        <dbReference type="Proteomes" id="UP001314635"/>
    </source>
</evidence>
<dbReference type="PANTHER" id="PTHR37417">
    <property type="entry name" value="67 KDA MYOSIN-CROSS-REACTIVE ANTIGEN FAMILY PROTEIN (AFU_ORTHOLOGUE AFUA_5G09970)"/>
    <property type="match status" value="1"/>
</dbReference>
<dbReference type="NCBIfam" id="NF010584">
    <property type="entry name" value="PRK13977.1"/>
    <property type="match status" value="1"/>
</dbReference>
<keyword evidence="2" id="KW-1185">Reference proteome</keyword>
<name>A0ABS5GDJ0_9BRAD</name>
<accession>A0ABS5GDJ0</accession>
<comment type="caution">
    <text evidence="1">The sequence shown here is derived from an EMBL/GenBank/DDBJ whole genome shotgun (WGS) entry which is preliminary data.</text>
</comment>